<dbReference type="PANTHER" id="PTHR37423">
    <property type="entry name" value="SOLUBLE LYTIC MUREIN TRANSGLYCOSYLASE-RELATED"/>
    <property type="match status" value="1"/>
</dbReference>
<gene>
    <name evidence="3" type="ORF">AM629_15145</name>
</gene>
<dbReference type="Proteomes" id="UP000037727">
    <property type="component" value="Unassembled WGS sequence"/>
</dbReference>
<sequence length="711" mass="76335">MANIIDELVITLGLDAAEFSAGETAVIAGIGGLAQVMQKLVDSFNDGEKKTSKSLDKTGKKTEKVAKEMEAAGKKASSFFSSIKSQILALAGVTVSLGGLKSFVTSFTGNLNQLSTAADAFGMSAKALDGWTKAGQAFGVSANEIVGAFSRINDAKARLKSGVALDPALETLLKTASQAGVDIDIASESTESIMRKLTGVFPRLNKDQQQAYGGELGFGYAAQQWFSSGHALKDVDKFTASSGVDDKSVAAARRFREQWTEISQSFEKTGYILFNALLPYINDFNIWLKNLADWMNKHPEEIKKAVSGFLDKMSFIISVANQAADAVGGWGNVIIGLIGLKFAGWLWGIYRAASSMLKMGKGGGGLLGKGAIGKAGIYGAIGYALYDPVESVATSIVGEEAKNTLDSYGVYLASDWTPFFSKKEYEAYQAKLEGKASKPDKTVVKEVKEEEKRSENDRIIRAEDERQQRLEYSNNWLKTALDKLTDSINKLIDLLIPQAVTDEMSSFDNTSNTTGMKLLGWLSPKLAQLEQQFGLPEGLLRSVAMTESGGNQYAVSKAGARGLFQFMPGTARNFGLKDDDVFDPVKSSEAAAKYLSQLMRMFDGDLSKALAAYNWGQGNVMRKGLGAAPKETRDYIPKVLANMPQPGAHVAAQRCSNTVNNNRTSSVSESYHIGTIQVSSNANNVKGVVDDARQKIGGSTLATSYSTGVTG</sequence>
<reference evidence="3 4" key="1">
    <citation type="submission" date="2015-09" db="EMBL/GenBank/DDBJ databases">
        <title>Draft genome sequence and assembly of Photorhabdus sp. VMG, a bacterial symbiont associated with Heterorhabditis zealandica.</title>
        <authorList>
            <person name="Naidoo S."/>
            <person name="Featherston J."/>
            <person name="Mothupi B."/>
            <person name="Gray V.M."/>
        </authorList>
    </citation>
    <scope>NUCLEOTIDE SEQUENCE [LARGE SCALE GENOMIC DNA]</scope>
    <source>
        <strain evidence="3 4">VMG</strain>
    </source>
</reference>
<feature type="domain" description="Transglycosylase SLT" evidence="2">
    <location>
        <begin position="529"/>
        <end position="633"/>
    </location>
</feature>
<dbReference type="EMBL" id="LJCS01000047">
    <property type="protein sequence ID" value="KOY61206.1"/>
    <property type="molecule type" value="Genomic_DNA"/>
</dbReference>
<dbReference type="CDD" id="cd00254">
    <property type="entry name" value="LT-like"/>
    <property type="match status" value="1"/>
</dbReference>
<evidence type="ECO:0000256" key="1">
    <source>
        <dbReference type="ARBA" id="ARBA00007734"/>
    </source>
</evidence>
<protein>
    <recommendedName>
        <fullName evidence="2">Transglycosylase SLT domain-containing protein</fullName>
    </recommendedName>
</protein>
<dbReference type="InterPro" id="IPR023346">
    <property type="entry name" value="Lysozyme-like_dom_sf"/>
</dbReference>
<dbReference type="RefSeq" id="WP_072161900.1">
    <property type="nucleotide sequence ID" value="NZ_CAWMRL010000047.1"/>
</dbReference>
<dbReference type="Pfam" id="PF01464">
    <property type="entry name" value="SLT"/>
    <property type="match status" value="1"/>
</dbReference>
<organism evidence="3 4">
    <name type="scientific">Photorhabdus heterorhabditis</name>
    <dbReference type="NCBI Taxonomy" id="880156"/>
    <lineage>
        <taxon>Bacteria</taxon>
        <taxon>Pseudomonadati</taxon>
        <taxon>Pseudomonadota</taxon>
        <taxon>Gammaproteobacteria</taxon>
        <taxon>Enterobacterales</taxon>
        <taxon>Morganellaceae</taxon>
        <taxon>Photorhabdus</taxon>
    </lineage>
</organism>
<dbReference type="Gene3D" id="1.10.530.10">
    <property type="match status" value="1"/>
</dbReference>
<comment type="caution">
    <text evidence="3">The sequence shown here is derived from an EMBL/GenBank/DDBJ whole genome shotgun (WGS) entry which is preliminary data.</text>
</comment>
<comment type="similarity">
    <text evidence="1">Belongs to the transglycosylase Slt family.</text>
</comment>
<evidence type="ECO:0000259" key="2">
    <source>
        <dbReference type="Pfam" id="PF01464"/>
    </source>
</evidence>
<keyword evidence="4" id="KW-1185">Reference proteome</keyword>
<proteinExistence type="inferred from homology"/>
<dbReference type="PANTHER" id="PTHR37423:SF2">
    <property type="entry name" value="MEMBRANE-BOUND LYTIC MUREIN TRANSGLYCOSYLASE C"/>
    <property type="match status" value="1"/>
</dbReference>
<evidence type="ECO:0000313" key="4">
    <source>
        <dbReference type="Proteomes" id="UP000037727"/>
    </source>
</evidence>
<accession>A0ABR5K9Q7</accession>
<dbReference type="InterPro" id="IPR008258">
    <property type="entry name" value="Transglycosylase_SLT_dom_1"/>
</dbReference>
<dbReference type="SUPFAM" id="SSF53955">
    <property type="entry name" value="Lysozyme-like"/>
    <property type="match status" value="1"/>
</dbReference>
<evidence type="ECO:0000313" key="3">
    <source>
        <dbReference type="EMBL" id="KOY61206.1"/>
    </source>
</evidence>
<name>A0ABR5K9Q7_9GAMM</name>